<evidence type="ECO:0000313" key="1">
    <source>
        <dbReference type="EMBL" id="MBB4966761.1"/>
    </source>
</evidence>
<dbReference type="InterPro" id="IPR036908">
    <property type="entry name" value="RlpA-like_sf"/>
</dbReference>
<evidence type="ECO:0000313" key="2">
    <source>
        <dbReference type="Proteomes" id="UP000542674"/>
    </source>
</evidence>
<dbReference type="Proteomes" id="UP000542674">
    <property type="component" value="Unassembled WGS sequence"/>
</dbReference>
<dbReference type="PROSITE" id="PS51318">
    <property type="entry name" value="TAT"/>
    <property type="match status" value="1"/>
</dbReference>
<dbReference type="AlphaFoldDB" id="A0A7W7T5P2"/>
<comment type="caution">
    <text evidence="1">The sequence shown here is derived from an EMBL/GenBank/DDBJ whole genome shotgun (WGS) entry which is preliminary data.</text>
</comment>
<dbReference type="NCBIfam" id="TIGR01409">
    <property type="entry name" value="TAT_signal_seq"/>
    <property type="match status" value="1"/>
</dbReference>
<keyword evidence="2" id="KW-1185">Reference proteome</keyword>
<sequence>MSDERHSVSRRTFLTAAAIGGTAAAVGGLNGVAAQADPSAELPPAYEGDLVAVRGDRLIMVTPMEGELVIPVSHRTSTWFGGQSSLDALRPGQDITIGLDETGFGDRLWADITRIKGVITSVSGNDFEVDPGNGGHPRVLHLPDTARAALRGDYTRWENGYLVDIIGLRRDDSAVAVQAAAPQPGYHVDEMPEFGAAAGYPDLSDAAARQFDGKITWFDDAECKCKSRCRGHNAHASWSRVDKCDFMPARCRRIPVLSCGRKITVHNKCNKKSLSVEVIDCGPDNKRFCDSCTKCGRSPKGRIADLTKPTYVRIGGSLNAGCFTGWAKV</sequence>
<dbReference type="InterPro" id="IPR019546">
    <property type="entry name" value="TAT_signal_bac_arc"/>
</dbReference>
<dbReference type="InterPro" id="IPR006311">
    <property type="entry name" value="TAT_signal"/>
</dbReference>
<reference evidence="1 2" key="1">
    <citation type="submission" date="2020-08" db="EMBL/GenBank/DDBJ databases">
        <title>Sequencing the genomes of 1000 actinobacteria strains.</title>
        <authorList>
            <person name="Klenk H.-P."/>
        </authorList>
    </citation>
    <scope>NUCLEOTIDE SEQUENCE [LARGE SCALE GENOMIC DNA]</scope>
    <source>
        <strain evidence="1 2">DSM 45084</strain>
    </source>
</reference>
<dbReference type="RefSeq" id="WP_184671003.1">
    <property type="nucleotide sequence ID" value="NZ_BAABAI010000022.1"/>
</dbReference>
<organism evidence="1 2">
    <name type="scientific">Saccharothrix violaceirubra</name>
    <dbReference type="NCBI Taxonomy" id="413306"/>
    <lineage>
        <taxon>Bacteria</taxon>
        <taxon>Bacillati</taxon>
        <taxon>Actinomycetota</taxon>
        <taxon>Actinomycetes</taxon>
        <taxon>Pseudonocardiales</taxon>
        <taxon>Pseudonocardiaceae</taxon>
        <taxon>Saccharothrix</taxon>
    </lineage>
</organism>
<accession>A0A7W7T5P2</accession>
<gene>
    <name evidence="1" type="ORF">F4559_004120</name>
</gene>
<dbReference type="EMBL" id="JACHJS010000001">
    <property type="protein sequence ID" value="MBB4966761.1"/>
    <property type="molecule type" value="Genomic_DNA"/>
</dbReference>
<name>A0A7W7T5P2_9PSEU</name>
<dbReference type="Gene3D" id="2.40.40.10">
    <property type="entry name" value="RlpA-like domain"/>
    <property type="match status" value="1"/>
</dbReference>
<proteinExistence type="predicted"/>
<protein>
    <submittedName>
        <fullName evidence="1">Uncharacterized protein</fullName>
    </submittedName>
</protein>